<comment type="caution">
    <text evidence="1">The sequence shown here is derived from an EMBL/GenBank/DDBJ whole genome shotgun (WGS) entry which is preliminary data.</text>
</comment>
<evidence type="ECO:0000313" key="1">
    <source>
        <dbReference type="EMBL" id="MDT0347890.1"/>
    </source>
</evidence>
<reference evidence="2" key="1">
    <citation type="submission" date="2023-07" db="EMBL/GenBank/DDBJ databases">
        <title>30 novel species of actinomycetes from the DSMZ collection.</title>
        <authorList>
            <person name="Nouioui I."/>
        </authorList>
    </citation>
    <scope>NUCLEOTIDE SEQUENCE [LARGE SCALE GENOMIC DNA]</scope>
    <source>
        <strain evidence="2">DSM 44938</strain>
    </source>
</reference>
<keyword evidence="2" id="KW-1185">Reference proteome</keyword>
<dbReference type="EMBL" id="JAVREL010000155">
    <property type="protein sequence ID" value="MDT0347890.1"/>
    <property type="molecule type" value="Genomic_DNA"/>
</dbReference>
<protein>
    <submittedName>
        <fullName evidence="1">LytR family transcriptional regulator</fullName>
    </submittedName>
</protein>
<feature type="non-terminal residue" evidence="1">
    <location>
        <position position="1"/>
    </location>
</feature>
<proteinExistence type="predicted"/>
<sequence>WDLRGMFWAMRGAERMNIPVADPGYSTPAGSAVLWDEEQAAALMAQLKNDEEVTVGTEE</sequence>
<dbReference type="Proteomes" id="UP001183246">
    <property type="component" value="Unassembled WGS sequence"/>
</dbReference>
<evidence type="ECO:0000313" key="2">
    <source>
        <dbReference type="Proteomes" id="UP001183246"/>
    </source>
</evidence>
<organism evidence="1 2">
    <name type="scientific">Streptomyces litchfieldiae</name>
    <dbReference type="NCBI Taxonomy" id="3075543"/>
    <lineage>
        <taxon>Bacteria</taxon>
        <taxon>Bacillati</taxon>
        <taxon>Actinomycetota</taxon>
        <taxon>Actinomycetes</taxon>
        <taxon>Kitasatosporales</taxon>
        <taxon>Streptomycetaceae</taxon>
        <taxon>Streptomyces</taxon>
    </lineage>
</organism>
<gene>
    <name evidence="1" type="ORF">RM590_35835</name>
</gene>
<name>A0ABU2N283_9ACTN</name>
<accession>A0ABU2N283</accession>